<comment type="similarity">
    <text evidence="1">Belongs to the GSP E family.</text>
</comment>
<dbReference type="InterPro" id="IPR050921">
    <property type="entry name" value="T4SS_GSP_E_ATPase"/>
</dbReference>
<protein>
    <submittedName>
        <fullName evidence="4">ATPase, T2SS/T4P/T4SS family</fullName>
    </submittedName>
</protein>
<feature type="domain" description="Bacterial type II secretion system protein E" evidence="3">
    <location>
        <begin position="211"/>
        <end position="387"/>
    </location>
</feature>
<gene>
    <name evidence="4" type="ORF">OHA22_32305</name>
</gene>
<feature type="region of interest" description="Disordered" evidence="2">
    <location>
        <begin position="1"/>
        <end position="30"/>
    </location>
</feature>
<organism evidence="4">
    <name type="scientific">Streptomyces sp. NBC_00093</name>
    <dbReference type="NCBI Taxonomy" id="2975649"/>
    <lineage>
        <taxon>Bacteria</taxon>
        <taxon>Bacillati</taxon>
        <taxon>Actinomycetota</taxon>
        <taxon>Actinomycetes</taxon>
        <taxon>Kitasatosporales</taxon>
        <taxon>Streptomycetaceae</taxon>
        <taxon>Streptomyces</taxon>
    </lineage>
</organism>
<dbReference type="InterPro" id="IPR001482">
    <property type="entry name" value="T2SS/T4SS_dom"/>
</dbReference>
<dbReference type="Pfam" id="PF00437">
    <property type="entry name" value="T2SSE"/>
    <property type="match status" value="1"/>
</dbReference>
<dbReference type="InterPro" id="IPR027417">
    <property type="entry name" value="P-loop_NTPase"/>
</dbReference>
<proteinExistence type="inferred from homology"/>
<reference evidence="4" key="1">
    <citation type="submission" date="2022-10" db="EMBL/GenBank/DDBJ databases">
        <title>The complete genomes of actinobacterial strains from the NBC collection.</title>
        <authorList>
            <person name="Joergensen T.S."/>
            <person name="Alvarez Arevalo M."/>
            <person name="Sterndorff E.B."/>
            <person name="Faurdal D."/>
            <person name="Vuksanovic O."/>
            <person name="Mourched A.-S."/>
            <person name="Charusanti P."/>
            <person name="Shaw S."/>
            <person name="Blin K."/>
            <person name="Weber T."/>
        </authorList>
    </citation>
    <scope>NUCLEOTIDE SEQUENCE</scope>
    <source>
        <strain evidence="4">NBC_00093</strain>
    </source>
</reference>
<dbReference type="EMBL" id="CP108222">
    <property type="protein sequence ID" value="WTT19877.1"/>
    <property type="molecule type" value="Genomic_DNA"/>
</dbReference>
<evidence type="ECO:0000256" key="2">
    <source>
        <dbReference type="SAM" id="MobiDB-lite"/>
    </source>
</evidence>
<evidence type="ECO:0000259" key="3">
    <source>
        <dbReference type="Pfam" id="PF00437"/>
    </source>
</evidence>
<dbReference type="PANTHER" id="PTHR30486:SF6">
    <property type="entry name" value="TYPE IV PILUS RETRACTATION ATPASE PILT"/>
    <property type="match status" value="1"/>
</dbReference>
<evidence type="ECO:0000313" key="4">
    <source>
        <dbReference type="EMBL" id="WTT19877.1"/>
    </source>
</evidence>
<dbReference type="PANTHER" id="PTHR30486">
    <property type="entry name" value="TWITCHING MOTILITY PROTEIN PILT"/>
    <property type="match status" value="1"/>
</dbReference>
<dbReference type="Gene3D" id="3.40.50.300">
    <property type="entry name" value="P-loop containing nucleotide triphosphate hydrolases"/>
    <property type="match status" value="1"/>
</dbReference>
<dbReference type="AlphaFoldDB" id="A0AAU2A823"/>
<name>A0AAU2A823_9ACTN</name>
<dbReference type="CDD" id="cd01130">
    <property type="entry name" value="VirB11-like_ATPase"/>
    <property type="match status" value="1"/>
</dbReference>
<dbReference type="Gene3D" id="3.30.450.380">
    <property type="match status" value="1"/>
</dbReference>
<dbReference type="GO" id="GO:0016887">
    <property type="term" value="F:ATP hydrolysis activity"/>
    <property type="evidence" value="ECO:0007669"/>
    <property type="project" value="InterPro"/>
</dbReference>
<sequence length="483" mass="52491">MTEPEKTYVALPYGGGTPPPDGPGQPHTRPAMVSGLGARRVQVGPPAERLRIHLRQRLSVRMSQQIRDDDAAGRPTMSDADRLTLAGKILTDAAEEYTQRMLSGGGEVVAPDVEQMVITTVLNEVFGLAGLEPLLNDPQIENINVTGDRVFVRYADGRRDRLPPVVGSDRELVQLIRDLAARSGLEERRFDRGSPGVNFQLPGGERAFAVMAVTARPSLSIRRHRFQHATLAQLRAGGTVDRGLESLLAAMVRARKNILITGGTAIGKTTMLRALASEIPSWERLVTIEDVFELGLDLDAQAHPDVVAMQAREANIEGQGAVSQAELVRWALRMSPDRVIVGEVRGPEVIPMCNAMSQGNDGSMGTLHSSTSRGAFTKLAAYAVQGPERMPLEATNLLVANALDFVVHLDKPRGHDGRRVVSSIREIVDADDKQIVSNEVFRPGPDLRAVPGAPLRTETLEDLVAVGFNPETTGRPEWQRRSP</sequence>
<accession>A0AAU2A823</accession>
<evidence type="ECO:0000256" key="1">
    <source>
        <dbReference type="ARBA" id="ARBA00006611"/>
    </source>
</evidence>
<dbReference type="SUPFAM" id="SSF52540">
    <property type="entry name" value="P-loop containing nucleoside triphosphate hydrolases"/>
    <property type="match status" value="1"/>
</dbReference>